<comment type="cofactor">
    <cofactor evidence="3">
        <name>Fe(2+)</name>
        <dbReference type="ChEBI" id="CHEBI:29033"/>
    </cofactor>
</comment>
<evidence type="ECO:0000256" key="8">
    <source>
        <dbReference type="ARBA" id="ARBA00023004"/>
    </source>
</evidence>
<dbReference type="InterPro" id="IPR036237">
    <property type="entry name" value="Xyl_isomerase-like_sf"/>
</dbReference>
<comment type="catalytic activity">
    <reaction evidence="1">
        <text>D-mannonate = 2-dehydro-3-deoxy-D-gluconate + H2O</text>
        <dbReference type="Rhea" id="RHEA:20097"/>
        <dbReference type="ChEBI" id="CHEBI:15377"/>
        <dbReference type="ChEBI" id="CHEBI:17767"/>
        <dbReference type="ChEBI" id="CHEBI:57990"/>
        <dbReference type="EC" id="4.2.1.8"/>
    </reaction>
</comment>
<evidence type="ECO:0000256" key="9">
    <source>
        <dbReference type="ARBA" id="ARBA00023211"/>
    </source>
</evidence>
<evidence type="ECO:0000256" key="7">
    <source>
        <dbReference type="ARBA" id="ARBA00012927"/>
    </source>
</evidence>
<dbReference type="Gene3D" id="3.20.20.150">
    <property type="entry name" value="Divalent-metal-dependent TIM barrel enzymes"/>
    <property type="match status" value="1"/>
</dbReference>
<dbReference type="Proteomes" id="UP001519287">
    <property type="component" value="Unassembled WGS sequence"/>
</dbReference>
<comment type="function">
    <text evidence="4">Catalyzes the dehydration of D-mannonate.</text>
</comment>
<evidence type="ECO:0000256" key="6">
    <source>
        <dbReference type="ARBA" id="ARBA00007389"/>
    </source>
</evidence>
<dbReference type="Pfam" id="PF03786">
    <property type="entry name" value="UxuA"/>
    <property type="match status" value="1"/>
</dbReference>
<proteinExistence type="inferred from homology"/>
<evidence type="ECO:0000313" key="11">
    <source>
        <dbReference type="EMBL" id="MBP1991036.1"/>
    </source>
</evidence>
<keyword evidence="10 11" id="KW-0456">Lyase</keyword>
<protein>
    <recommendedName>
        <fullName evidence="7">mannonate dehydratase</fullName>
        <ecNumber evidence="7">4.2.1.8</ecNumber>
    </recommendedName>
</protein>
<accession>A0ABS4IVL6</accession>
<evidence type="ECO:0000256" key="2">
    <source>
        <dbReference type="ARBA" id="ARBA00001936"/>
    </source>
</evidence>
<dbReference type="InterPro" id="IPR004628">
    <property type="entry name" value="Man_deHydtase"/>
</dbReference>
<keyword evidence="8" id="KW-0408">Iron</keyword>
<comment type="pathway">
    <text evidence="5">Carbohydrate metabolism; pentose and glucuronate interconversion.</text>
</comment>
<reference evidence="11 12" key="1">
    <citation type="submission" date="2021-03" db="EMBL/GenBank/DDBJ databases">
        <title>Genomic Encyclopedia of Type Strains, Phase IV (KMG-IV): sequencing the most valuable type-strain genomes for metagenomic binning, comparative biology and taxonomic classification.</title>
        <authorList>
            <person name="Goeker M."/>
        </authorList>
    </citation>
    <scope>NUCLEOTIDE SEQUENCE [LARGE SCALE GENOMIC DNA]</scope>
    <source>
        <strain evidence="11 12">DSM 26048</strain>
    </source>
</reference>
<dbReference type="EC" id="4.2.1.8" evidence="7"/>
<comment type="cofactor">
    <cofactor evidence="2">
        <name>Mn(2+)</name>
        <dbReference type="ChEBI" id="CHEBI:29035"/>
    </cofactor>
</comment>
<organism evidence="11 12">
    <name type="scientific">Paenibacillus eucommiae</name>
    <dbReference type="NCBI Taxonomy" id="1355755"/>
    <lineage>
        <taxon>Bacteria</taxon>
        <taxon>Bacillati</taxon>
        <taxon>Bacillota</taxon>
        <taxon>Bacilli</taxon>
        <taxon>Bacillales</taxon>
        <taxon>Paenibacillaceae</taxon>
        <taxon>Paenibacillus</taxon>
    </lineage>
</organism>
<evidence type="ECO:0000256" key="5">
    <source>
        <dbReference type="ARBA" id="ARBA00004892"/>
    </source>
</evidence>
<evidence type="ECO:0000313" key="12">
    <source>
        <dbReference type="Proteomes" id="UP001519287"/>
    </source>
</evidence>
<evidence type="ECO:0000256" key="1">
    <source>
        <dbReference type="ARBA" id="ARBA00001794"/>
    </source>
</evidence>
<dbReference type="GO" id="GO:0008927">
    <property type="term" value="F:mannonate dehydratase activity"/>
    <property type="evidence" value="ECO:0007669"/>
    <property type="project" value="UniProtKB-EC"/>
</dbReference>
<dbReference type="RefSeq" id="WP_209971785.1">
    <property type="nucleotide sequence ID" value="NZ_JAGGLB010000007.1"/>
</dbReference>
<keyword evidence="9" id="KW-0464">Manganese</keyword>
<evidence type="ECO:0000256" key="10">
    <source>
        <dbReference type="ARBA" id="ARBA00023239"/>
    </source>
</evidence>
<comment type="similarity">
    <text evidence="6">Belongs to the mannonate dehydratase family.</text>
</comment>
<evidence type="ECO:0000256" key="3">
    <source>
        <dbReference type="ARBA" id="ARBA00001954"/>
    </source>
</evidence>
<evidence type="ECO:0000256" key="4">
    <source>
        <dbReference type="ARBA" id="ARBA00002713"/>
    </source>
</evidence>
<name>A0ABS4IVL6_9BACL</name>
<dbReference type="PANTHER" id="PTHR30387">
    <property type="entry name" value="MANNONATE DEHYDRATASE"/>
    <property type="match status" value="1"/>
</dbReference>
<dbReference type="SUPFAM" id="SSF51658">
    <property type="entry name" value="Xylose isomerase-like"/>
    <property type="match status" value="1"/>
</dbReference>
<sequence length="338" mass="37307">MRLAIGQFNELDDATLTFGRQLGVTGVQMNTPRLPGDRQWEYEDLLELKQTVERKGMKLEALENVPLSFYNKAMLGIDGRDEQIEHYQTTIRNMGRAGIPILGYHFMPSGVWRTSFATAGRGGAQVSSFDLSQVAPEAPRSAAGNSVAEINAGVKRIIEAGPEEIITEERMWQNYEYFIKAVIPVAEEAGVKLALHPDDPPVDMLGGVARIFKNTDSFKRAMNLADSDAWGLDLCFGSCSSMQGGAENVKELISFFGPLGKIYYVHFRDVQGTVPHFDECFLGEGNYSPAEMIRLLRSTGFDGFILDDHVPEIVGDTPWGHRSRAHAVGYIQGLIAAT</sequence>
<gene>
    <name evidence="11" type="ORF">J2Z66_002643</name>
</gene>
<dbReference type="PANTHER" id="PTHR30387:SF2">
    <property type="entry name" value="MANNONATE DEHYDRATASE"/>
    <property type="match status" value="1"/>
</dbReference>
<keyword evidence="12" id="KW-1185">Reference proteome</keyword>
<comment type="caution">
    <text evidence="11">The sequence shown here is derived from an EMBL/GenBank/DDBJ whole genome shotgun (WGS) entry which is preliminary data.</text>
</comment>
<dbReference type="EMBL" id="JAGGLB010000007">
    <property type="protein sequence ID" value="MBP1991036.1"/>
    <property type="molecule type" value="Genomic_DNA"/>
</dbReference>